<sequence>MIKHCNDVDSYYFPGLNECYHIYQMPVNNLDPNYAVNRNELTYGTSQFCCTTESSISRSSYKGENAISEKSSAVILSYNRAA</sequence>
<dbReference type="EnsemblMetazoa" id="OVOC10736.1">
    <property type="protein sequence ID" value="OVOC10736.1"/>
    <property type="gene ID" value="WBGene00247545"/>
</dbReference>
<evidence type="ECO:0000313" key="2">
    <source>
        <dbReference type="Proteomes" id="UP000024404"/>
    </source>
</evidence>
<dbReference type="EMBL" id="CMVM020000345">
    <property type="status" value="NOT_ANNOTATED_CDS"/>
    <property type="molecule type" value="Genomic_DNA"/>
</dbReference>
<reference evidence="2" key="1">
    <citation type="submission" date="2013-10" db="EMBL/GenBank/DDBJ databases">
        <title>Genome sequencing of Onchocerca volvulus.</title>
        <authorList>
            <person name="Cotton J."/>
            <person name="Tsai J."/>
            <person name="Stanley E."/>
            <person name="Tracey A."/>
            <person name="Holroyd N."/>
            <person name="Lustigman S."/>
            <person name="Berriman M."/>
        </authorList>
    </citation>
    <scope>NUCLEOTIDE SEQUENCE</scope>
</reference>
<name>A0A8R1TKD8_ONCVO</name>
<proteinExistence type="predicted"/>
<accession>A0A8R1TKD8</accession>
<dbReference type="Proteomes" id="UP000024404">
    <property type="component" value="Unassembled WGS sequence"/>
</dbReference>
<dbReference type="AlphaFoldDB" id="A0A8R1TKD8"/>
<reference evidence="1" key="2">
    <citation type="submission" date="2022-06" db="UniProtKB">
        <authorList>
            <consortium name="EnsemblMetazoa"/>
        </authorList>
    </citation>
    <scope>IDENTIFICATION</scope>
</reference>
<organism evidence="1 2">
    <name type="scientific">Onchocerca volvulus</name>
    <dbReference type="NCBI Taxonomy" id="6282"/>
    <lineage>
        <taxon>Eukaryota</taxon>
        <taxon>Metazoa</taxon>
        <taxon>Ecdysozoa</taxon>
        <taxon>Nematoda</taxon>
        <taxon>Chromadorea</taxon>
        <taxon>Rhabditida</taxon>
        <taxon>Spirurina</taxon>
        <taxon>Spiruromorpha</taxon>
        <taxon>Filarioidea</taxon>
        <taxon>Onchocercidae</taxon>
        <taxon>Onchocerca</taxon>
    </lineage>
</organism>
<keyword evidence="2" id="KW-1185">Reference proteome</keyword>
<protein>
    <submittedName>
        <fullName evidence="1">Uncharacterized protein</fullName>
    </submittedName>
</protein>
<evidence type="ECO:0000313" key="1">
    <source>
        <dbReference type="EnsemblMetazoa" id="OVOC10736.1"/>
    </source>
</evidence>